<gene>
    <name evidence="9" type="ORF">FPZ45_03565</name>
</gene>
<dbReference type="Gene3D" id="1.10.3720.10">
    <property type="entry name" value="MetI-like"/>
    <property type="match status" value="1"/>
</dbReference>
<accession>A0A559JTY4</accession>
<evidence type="ECO:0000313" key="10">
    <source>
        <dbReference type="Proteomes" id="UP000316330"/>
    </source>
</evidence>
<dbReference type="AlphaFoldDB" id="A0A559JTY4"/>
<evidence type="ECO:0000256" key="5">
    <source>
        <dbReference type="ARBA" id="ARBA00022989"/>
    </source>
</evidence>
<keyword evidence="2 7" id="KW-0813">Transport</keyword>
<evidence type="ECO:0000256" key="4">
    <source>
        <dbReference type="ARBA" id="ARBA00022692"/>
    </source>
</evidence>
<dbReference type="PANTHER" id="PTHR43744">
    <property type="entry name" value="ABC TRANSPORTER PERMEASE PROTEIN MG189-RELATED-RELATED"/>
    <property type="match status" value="1"/>
</dbReference>
<dbReference type="Proteomes" id="UP000316330">
    <property type="component" value="Unassembled WGS sequence"/>
</dbReference>
<dbReference type="CDD" id="cd06261">
    <property type="entry name" value="TM_PBP2"/>
    <property type="match status" value="1"/>
</dbReference>
<evidence type="ECO:0000256" key="6">
    <source>
        <dbReference type="ARBA" id="ARBA00023136"/>
    </source>
</evidence>
<dbReference type="EMBL" id="VNJJ01000002">
    <property type="protein sequence ID" value="TVY03344.1"/>
    <property type="molecule type" value="Genomic_DNA"/>
</dbReference>
<evidence type="ECO:0000256" key="2">
    <source>
        <dbReference type="ARBA" id="ARBA00022448"/>
    </source>
</evidence>
<keyword evidence="3" id="KW-1003">Cell membrane</keyword>
<proteinExistence type="inferred from homology"/>
<evidence type="ECO:0000259" key="8">
    <source>
        <dbReference type="PROSITE" id="PS50928"/>
    </source>
</evidence>
<feature type="domain" description="ABC transmembrane type-1" evidence="8">
    <location>
        <begin position="61"/>
        <end position="253"/>
    </location>
</feature>
<keyword evidence="4 7" id="KW-0812">Transmembrane</keyword>
<feature type="transmembrane region" description="Helical" evidence="7">
    <location>
        <begin position="98"/>
        <end position="119"/>
    </location>
</feature>
<evidence type="ECO:0000256" key="3">
    <source>
        <dbReference type="ARBA" id="ARBA00022475"/>
    </source>
</evidence>
<dbReference type="PANTHER" id="PTHR43744:SF12">
    <property type="entry name" value="ABC TRANSPORTER PERMEASE PROTEIN MG189-RELATED"/>
    <property type="match status" value="1"/>
</dbReference>
<comment type="subcellular location">
    <subcellularLocation>
        <location evidence="1 7">Cell membrane</location>
        <topology evidence="1 7">Multi-pass membrane protein</topology>
    </subcellularLocation>
</comment>
<keyword evidence="10" id="KW-1185">Reference proteome</keyword>
<dbReference type="InterPro" id="IPR035906">
    <property type="entry name" value="MetI-like_sf"/>
</dbReference>
<evidence type="ECO:0000256" key="1">
    <source>
        <dbReference type="ARBA" id="ARBA00004651"/>
    </source>
</evidence>
<reference evidence="9 10" key="1">
    <citation type="submission" date="2019-07" db="EMBL/GenBank/DDBJ databases">
        <authorList>
            <person name="Kim J."/>
        </authorList>
    </citation>
    <scope>NUCLEOTIDE SEQUENCE [LARGE SCALE GENOMIC DNA]</scope>
    <source>
        <strain evidence="9 10">G13</strain>
    </source>
</reference>
<protein>
    <submittedName>
        <fullName evidence="9">Carbohydrate ABC transporter permease</fullName>
    </submittedName>
</protein>
<feature type="transmembrane region" description="Helical" evidence="7">
    <location>
        <begin position="234"/>
        <end position="253"/>
    </location>
</feature>
<sequence>MLRNVLLLALALLFLIPFYISIVYSLKSREEITASGIRFPSVFHWENYSRAMEISNFGHALKNSSIVTLVVTVVLLIVCSMASYIIARNSRNRFYNSVYYVFLAAVLIPFQVIMLPLYINLKDWGLLNTLGGLSLALIAFQIPYNIFVMTGFIKSVPRDLEEAAYIDGAGAYRTFWSVIFPVLKPITSTTFILNALAAWNDFQTSLIVVQKEAVRTLPLTQFYFIGQYSVEVNLAFAAFTLSVIPVLIFYFAAQRYIIGGMMGGAVKG</sequence>
<dbReference type="OrthoDB" id="9772609at2"/>
<evidence type="ECO:0000256" key="7">
    <source>
        <dbReference type="RuleBase" id="RU363032"/>
    </source>
</evidence>
<keyword evidence="5 7" id="KW-1133">Transmembrane helix</keyword>
<comment type="similarity">
    <text evidence="7">Belongs to the binding-protein-dependent transport system permease family.</text>
</comment>
<keyword evidence="6 7" id="KW-0472">Membrane</keyword>
<dbReference type="GO" id="GO:0055085">
    <property type="term" value="P:transmembrane transport"/>
    <property type="evidence" value="ECO:0007669"/>
    <property type="project" value="InterPro"/>
</dbReference>
<dbReference type="InterPro" id="IPR000515">
    <property type="entry name" value="MetI-like"/>
</dbReference>
<evidence type="ECO:0000313" key="9">
    <source>
        <dbReference type="EMBL" id="TVY03344.1"/>
    </source>
</evidence>
<dbReference type="Pfam" id="PF00528">
    <property type="entry name" value="BPD_transp_1"/>
    <property type="match status" value="1"/>
</dbReference>
<comment type="caution">
    <text evidence="9">The sequence shown here is derived from an EMBL/GenBank/DDBJ whole genome shotgun (WGS) entry which is preliminary data.</text>
</comment>
<dbReference type="PROSITE" id="PS50928">
    <property type="entry name" value="ABC_TM1"/>
    <property type="match status" value="1"/>
</dbReference>
<dbReference type="SUPFAM" id="SSF161098">
    <property type="entry name" value="MetI-like"/>
    <property type="match status" value="1"/>
</dbReference>
<feature type="transmembrane region" description="Helical" evidence="7">
    <location>
        <begin position="66"/>
        <end position="86"/>
    </location>
</feature>
<name>A0A559JTY4_9BACL</name>
<organism evidence="9 10">
    <name type="scientific">Cohnella terricola</name>
    <dbReference type="NCBI Taxonomy" id="1289167"/>
    <lineage>
        <taxon>Bacteria</taxon>
        <taxon>Bacillati</taxon>
        <taxon>Bacillota</taxon>
        <taxon>Bacilli</taxon>
        <taxon>Bacillales</taxon>
        <taxon>Paenibacillaceae</taxon>
        <taxon>Cohnella</taxon>
    </lineage>
</organism>
<feature type="transmembrane region" description="Helical" evidence="7">
    <location>
        <begin position="131"/>
        <end position="153"/>
    </location>
</feature>
<feature type="transmembrane region" description="Helical" evidence="7">
    <location>
        <begin position="174"/>
        <end position="199"/>
    </location>
</feature>
<dbReference type="GO" id="GO:0005886">
    <property type="term" value="C:plasma membrane"/>
    <property type="evidence" value="ECO:0007669"/>
    <property type="project" value="UniProtKB-SubCell"/>
</dbReference>